<comment type="catalytic activity">
    <reaction evidence="1">
        <text>a 4-O-methyl-thymidine in DNA + L-cysteinyl-[protein] = a thymidine in DNA + S-methyl-L-cysteinyl-[protein]</text>
        <dbReference type="Rhea" id="RHEA:53428"/>
        <dbReference type="Rhea" id="RHEA-COMP:10131"/>
        <dbReference type="Rhea" id="RHEA-COMP:10132"/>
        <dbReference type="Rhea" id="RHEA-COMP:13555"/>
        <dbReference type="Rhea" id="RHEA-COMP:13556"/>
        <dbReference type="ChEBI" id="CHEBI:29950"/>
        <dbReference type="ChEBI" id="CHEBI:82612"/>
        <dbReference type="ChEBI" id="CHEBI:137386"/>
        <dbReference type="ChEBI" id="CHEBI:137387"/>
        <dbReference type="EC" id="2.1.1.63"/>
    </reaction>
</comment>
<organism evidence="14 15">
    <name type="scientific">Acaromyces ingoldii</name>
    <dbReference type="NCBI Taxonomy" id="215250"/>
    <lineage>
        <taxon>Eukaryota</taxon>
        <taxon>Fungi</taxon>
        <taxon>Dikarya</taxon>
        <taxon>Basidiomycota</taxon>
        <taxon>Ustilaginomycotina</taxon>
        <taxon>Exobasidiomycetes</taxon>
        <taxon>Exobasidiales</taxon>
        <taxon>Cryptobasidiaceae</taxon>
        <taxon>Acaromyces</taxon>
    </lineage>
</organism>
<evidence type="ECO:0000256" key="3">
    <source>
        <dbReference type="ARBA" id="ARBA00011918"/>
    </source>
</evidence>
<evidence type="ECO:0000259" key="13">
    <source>
        <dbReference type="Pfam" id="PF01035"/>
    </source>
</evidence>
<evidence type="ECO:0000256" key="6">
    <source>
        <dbReference type="ARBA" id="ARBA00022679"/>
    </source>
</evidence>
<keyword evidence="5" id="KW-0489">Methyltransferase</keyword>
<dbReference type="InterPro" id="IPR036388">
    <property type="entry name" value="WH-like_DNA-bd_sf"/>
</dbReference>
<evidence type="ECO:0000313" key="15">
    <source>
        <dbReference type="Proteomes" id="UP000245768"/>
    </source>
</evidence>
<gene>
    <name evidence="14" type="ORF">FA10DRAFT_152185</name>
</gene>
<evidence type="ECO:0000256" key="10">
    <source>
        <dbReference type="ARBA" id="ARBA00031621"/>
    </source>
</evidence>
<dbReference type="Proteomes" id="UP000245768">
    <property type="component" value="Unassembled WGS sequence"/>
</dbReference>
<dbReference type="InterPro" id="IPR036217">
    <property type="entry name" value="MethylDNA_cys_MeTrfase_DNAb"/>
</dbReference>
<dbReference type="InterPro" id="IPR014048">
    <property type="entry name" value="MethylDNA_cys_MeTrfase_DNA-bd"/>
</dbReference>
<dbReference type="InterPro" id="IPR036631">
    <property type="entry name" value="MGMT_N_sf"/>
</dbReference>
<evidence type="ECO:0000256" key="5">
    <source>
        <dbReference type="ARBA" id="ARBA00022603"/>
    </source>
</evidence>
<dbReference type="InterPro" id="IPR001497">
    <property type="entry name" value="MethylDNA_cys_MeTrfase_AS"/>
</dbReference>
<evidence type="ECO:0000256" key="4">
    <source>
        <dbReference type="ARBA" id="ARBA00015377"/>
    </source>
</evidence>
<dbReference type="SUPFAM" id="SSF46767">
    <property type="entry name" value="Methylated DNA-protein cysteine methyltransferase, C-terminal domain"/>
    <property type="match status" value="1"/>
</dbReference>
<proteinExistence type="inferred from homology"/>
<comment type="similarity">
    <text evidence="2">Belongs to the MGMT family.</text>
</comment>
<keyword evidence="6" id="KW-0808">Transferase</keyword>
<dbReference type="PROSITE" id="PS00374">
    <property type="entry name" value="MGMT"/>
    <property type="match status" value="1"/>
</dbReference>
<dbReference type="RefSeq" id="XP_025376914.1">
    <property type="nucleotide sequence ID" value="XM_025518106.1"/>
</dbReference>
<sequence>MTVSATPLCLSFAVGACSYGRLLVACTPKGICAVLLGGIGGVGATERDLVADLRRRFPGAVLRSSDGTARESLDVVRAVIEGTSAQEPKLHLIGTPFQKQVWSALVRVPSGATVSYAQLAKRAGLEARDSRAVAGACAKNHIAVLVPCHRVVRTDGAMGGYHWGTDMKQGLLAAEREKRTGKALPV</sequence>
<dbReference type="CDD" id="cd06445">
    <property type="entry name" value="ATase"/>
    <property type="match status" value="1"/>
</dbReference>
<evidence type="ECO:0000256" key="8">
    <source>
        <dbReference type="ARBA" id="ARBA00023204"/>
    </source>
</evidence>
<evidence type="ECO:0000256" key="12">
    <source>
        <dbReference type="ARBA" id="ARBA00049348"/>
    </source>
</evidence>
<dbReference type="Gene3D" id="3.30.160.70">
    <property type="entry name" value="Methylated DNA-protein cysteine methyltransferase domain"/>
    <property type="match status" value="1"/>
</dbReference>
<evidence type="ECO:0000256" key="2">
    <source>
        <dbReference type="ARBA" id="ARBA00008711"/>
    </source>
</evidence>
<dbReference type="AlphaFoldDB" id="A0A316YKW3"/>
<evidence type="ECO:0000256" key="1">
    <source>
        <dbReference type="ARBA" id="ARBA00001286"/>
    </source>
</evidence>
<evidence type="ECO:0000256" key="11">
    <source>
        <dbReference type="ARBA" id="ARBA00033095"/>
    </source>
</evidence>
<protein>
    <recommendedName>
        <fullName evidence="4">Methylated-DNA--protein-cysteine methyltransferase</fullName>
        <ecNumber evidence="3">2.1.1.63</ecNumber>
    </recommendedName>
    <alternativeName>
        <fullName evidence="9">6-O-methylguanine-DNA methyltransferase</fullName>
    </alternativeName>
    <alternativeName>
        <fullName evidence="11">DNA repair MTase</fullName>
    </alternativeName>
    <alternativeName>
        <fullName evidence="10">O-6-methylguanine-DNA-alkyltransferase</fullName>
    </alternativeName>
</protein>
<dbReference type="GO" id="GO:0006281">
    <property type="term" value="P:DNA repair"/>
    <property type="evidence" value="ECO:0007669"/>
    <property type="project" value="UniProtKB-KW"/>
</dbReference>
<accession>A0A316YKW3</accession>
<dbReference type="OrthoDB" id="1907495at2759"/>
<evidence type="ECO:0000256" key="9">
    <source>
        <dbReference type="ARBA" id="ARBA00030795"/>
    </source>
</evidence>
<keyword evidence="7" id="KW-0227">DNA damage</keyword>
<dbReference type="Pfam" id="PF01035">
    <property type="entry name" value="DNA_binding_1"/>
    <property type="match status" value="1"/>
</dbReference>
<dbReference type="PANTHER" id="PTHR10815:SF14">
    <property type="entry name" value="BIFUNCTIONAL TRANSCRIPTIONAL ACTIVATOR_DNA REPAIR ENZYME ADA"/>
    <property type="match status" value="1"/>
</dbReference>
<keyword evidence="15" id="KW-1185">Reference proteome</keyword>
<keyword evidence="8" id="KW-0234">DNA repair</keyword>
<feature type="domain" description="Methylated-DNA-[protein]-cysteine S-methyltransferase DNA binding" evidence="13">
    <location>
        <begin position="96"/>
        <end position="176"/>
    </location>
</feature>
<name>A0A316YKW3_9BASI</name>
<dbReference type="NCBIfam" id="TIGR00589">
    <property type="entry name" value="ogt"/>
    <property type="match status" value="1"/>
</dbReference>
<comment type="catalytic activity">
    <reaction evidence="12">
        <text>a 6-O-methyl-2'-deoxyguanosine in DNA + L-cysteinyl-[protein] = S-methyl-L-cysteinyl-[protein] + a 2'-deoxyguanosine in DNA</text>
        <dbReference type="Rhea" id="RHEA:24000"/>
        <dbReference type="Rhea" id="RHEA-COMP:10131"/>
        <dbReference type="Rhea" id="RHEA-COMP:10132"/>
        <dbReference type="Rhea" id="RHEA-COMP:11367"/>
        <dbReference type="Rhea" id="RHEA-COMP:11368"/>
        <dbReference type="ChEBI" id="CHEBI:29950"/>
        <dbReference type="ChEBI" id="CHEBI:82612"/>
        <dbReference type="ChEBI" id="CHEBI:85445"/>
        <dbReference type="ChEBI" id="CHEBI:85448"/>
        <dbReference type="EC" id="2.1.1.63"/>
    </reaction>
</comment>
<dbReference type="Gene3D" id="1.10.10.10">
    <property type="entry name" value="Winged helix-like DNA-binding domain superfamily/Winged helix DNA-binding domain"/>
    <property type="match status" value="1"/>
</dbReference>
<dbReference type="EMBL" id="KZ819637">
    <property type="protein sequence ID" value="PWN89716.1"/>
    <property type="molecule type" value="Genomic_DNA"/>
</dbReference>
<evidence type="ECO:0000256" key="7">
    <source>
        <dbReference type="ARBA" id="ARBA00022763"/>
    </source>
</evidence>
<dbReference type="InParanoid" id="A0A316YKW3"/>
<dbReference type="GO" id="GO:0003908">
    <property type="term" value="F:methylated-DNA-[protein]-cysteine S-methyltransferase activity"/>
    <property type="evidence" value="ECO:0007669"/>
    <property type="project" value="UniProtKB-EC"/>
</dbReference>
<dbReference type="GO" id="GO:0032259">
    <property type="term" value="P:methylation"/>
    <property type="evidence" value="ECO:0007669"/>
    <property type="project" value="UniProtKB-KW"/>
</dbReference>
<dbReference type="EC" id="2.1.1.63" evidence="3"/>
<dbReference type="FunFam" id="1.10.10.10:FF:000214">
    <property type="entry name" value="Methylated-DNA--protein-cysteine methyltransferase"/>
    <property type="match status" value="1"/>
</dbReference>
<dbReference type="SUPFAM" id="SSF53155">
    <property type="entry name" value="Methylated DNA-protein cysteine methyltransferase domain"/>
    <property type="match status" value="1"/>
</dbReference>
<reference evidence="14" key="1">
    <citation type="journal article" date="2018" name="Mol. Biol. Evol.">
        <title>Broad Genomic Sampling Reveals a Smut Pathogenic Ancestry of the Fungal Clade Ustilaginomycotina.</title>
        <authorList>
            <person name="Kijpornyongpan T."/>
            <person name="Mondo S.J."/>
            <person name="Barry K."/>
            <person name="Sandor L."/>
            <person name="Lee J."/>
            <person name="Lipzen A."/>
            <person name="Pangilinan J."/>
            <person name="LaButti K."/>
            <person name="Hainaut M."/>
            <person name="Henrissat B."/>
            <person name="Grigoriev I.V."/>
            <person name="Spatafora J.W."/>
            <person name="Aime M.C."/>
        </authorList>
    </citation>
    <scope>NUCLEOTIDE SEQUENCE [LARGE SCALE GENOMIC DNA]</scope>
    <source>
        <strain evidence="14">MCA 4198</strain>
    </source>
</reference>
<evidence type="ECO:0000313" key="14">
    <source>
        <dbReference type="EMBL" id="PWN89716.1"/>
    </source>
</evidence>
<dbReference type="PANTHER" id="PTHR10815">
    <property type="entry name" value="METHYLATED-DNA--PROTEIN-CYSTEINE METHYLTRANSFERASE"/>
    <property type="match status" value="1"/>
</dbReference>
<dbReference type="GeneID" id="37040022"/>
<dbReference type="STRING" id="215250.A0A316YKW3"/>